<protein>
    <submittedName>
        <fullName evidence="5">Release factor glutamine methyltransferase</fullName>
    </submittedName>
</protein>
<dbReference type="PANTHER" id="PTHR43648:SF1">
    <property type="entry name" value="ELECTRON TRANSFER FLAVOPROTEIN BETA SUBUNIT LYSINE METHYLTRANSFERASE"/>
    <property type="match status" value="1"/>
</dbReference>
<evidence type="ECO:0000256" key="3">
    <source>
        <dbReference type="ARBA" id="ARBA00022691"/>
    </source>
</evidence>
<feature type="domain" description="Methyltransferase small" evidence="4">
    <location>
        <begin position="33"/>
        <end position="201"/>
    </location>
</feature>
<gene>
    <name evidence="5" type="ORF">BECKLFY1418A_GA0070994_12251</name>
</gene>
<proteinExistence type="predicted"/>
<evidence type="ECO:0000313" key="5">
    <source>
        <dbReference type="EMBL" id="VFK02733.1"/>
    </source>
</evidence>
<sequence>MGKEQYAEFKSLEQQLVAEAKSRPGEDVEISGLTFRIPPSVFHAKIFDTNVDEVAALLPMKSGSSFMDIGCGCGVFAILAAKAGCSPVWASDINAEAVKATALNASRNDVDVTAVESDLFDDIPDNLKFDVIWFHHPYGQPEGYESLDDPFFVNLIDKDYRLLERYLRDAQKFLTPGTGRIYVVHGKEIGNRELMLQRVTEAKLNYHIVGTVEDGEDIAVGGVQLTTDLFELIPNPGVPGMSQS</sequence>
<evidence type="ECO:0000256" key="1">
    <source>
        <dbReference type="ARBA" id="ARBA00022603"/>
    </source>
</evidence>
<dbReference type="SUPFAM" id="SSF53335">
    <property type="entry name" value="S-adenosyl-L-methionine-dependent methyltransferases"/>
    <property type="match status" value="1"/>
</dbReference>
<dbReference type="AlphaFoldDB" id="A0A450VD61"/>
<dbReference type="InterPro" id="IPR029063">
    <property type="entry name" value="SAM-dependent_MTases_sf"/>
</dbReference>
<dbReference type="GO" id="GO:0016279">
    <property type="term" value="F:protein-lysine N-methyltransferase activity"/>
    <property type="evidence" value="ECO:0007669"/>
    <property type="project" value="TreeGrafter"/>
</dbReference>
<dbReference type="EMBL" id="CAADFH010000225">
    <property type="protein sequence ID" value="VFK02733.1"/>
    <property type="molecule type" value="Genomic_DNA"/>
</dbReference>
<reference evidence="5" key="1">
    <citation type="submission" date="2019-02" db="EMBL/GenBank/DDBJ databases">
        <authorList>
            <person name="Gruber-Vodicka R. H."/>
            <person name="Seah K. B. B."/>
        </authorList>
    </citation>
    <scope>NUCLEOTIDE SEQUENCE</scope>
    <source>
        <strain evidence="5">BECK_M6</strain>
    </source>
</reference>
<keyword evidence="3" id="KW-0949">S-adenosyl-L-methionine</keyword>
<evidence type="ECO:0000259" key="4">
    <source>
        <dbReference type="Pfam" id="PF05175"/>
    </source>
</evidence>
<dbReference type="InterPro" id="IPR050078">
    <property type="entry name" value="Ribosomal_L11_MeTrfase_PrmA"/>
</dbReference>
<name>A0A450VD61_9GAMM</name>
<keyword evidence="1 5" id="KW-0489">Methyltransferase</keyword>
<dbReference type="PANTHER" id="PTHR43648">
    <property type="entry name" value="ELECTRON TRANSFER FLAVOPROTEIN BETA SUBUNIT LYSINE METHYLTRANSFERASE"/>
    <property type="match status" value="1"/>
</dbReference>
<dbReference type="Pfam" id="PF05175">
    <property type="entry name" value="MTS"/>
    <property type="match status" value="1"/>
</dbReference>
<accession>A0A450VD61</accession>
<organism evidence="5">
    <name type="scientific">Candidatus Kentrum sp. LFY</name>
    <dbReference type="NCBI Taxonomy" id="2126342"/>
    <lineage>
        <taxon>Bacteria</taxon>
        <taxon>Pseudomonadati</taxon>
        <taxon>Pseudomonadota</taxon>
        <taxon>Gammaproteobacteria</taxon>
        <taxon>Candidatus Kentrum</taxon>
    </lineage>
</organism>
<keyword evidence="2 5" id="KW-0808">Transferase</keyword>
<dbReference type="CDD" id="cd02440">
    <property type="entry name" value="AdoMet_MTases"/>
    <property type="match status" value="1"/>
</dbReference>
<dbReference type="GO" id="GO:0032259">
    <property type="term" value="P:methylation"/>
    <property type="evidence" value="ECO:0007669"/>
    <property type="project" value="UniProtKB-KW"/>
</dbReference>
<dbReference type="InterPro" id="IPR007848">
    <property type="entry name" value="Small_mtfrase_dom"/>
</dbReference>
<dbReference type="Gene3D" id="3.40.50.150">
    <property type="entry name" value="Vaccinia Virus protein VP39"/>
    <property type="match status" value="1"/>
</dbReference>
<evidence type="ECO:0000256" key="2">
    <source>
        <dbReference type="ARBA" id="ARBA00022679"/>
    </source>
</evidence>